<proteinExistence type="predicted"/>
<dbReference type="RefSeq" id="WP_014801672.1">
    <property type="nucleotide sequence ID" value="NC_018020.1"/>
</dbReference>
<dbReference type="STRING" id="869212.Turpa_0498"/>
<dbReference type="AlphaFoldDB" id="I4B1J5"/>
<dbReference type="EMBL" id="CP002959">
    <property type="protein sequence ID" value="AFM11152.1"/>
    <property type="molecule type" value="Genomic_DNA"/>
</dbReference>
<evidence type="ECO:0000313" key="2">
    <source>
        <dbReference type="EMBL" id="AFM11152.1"/>
    </source>
</evidence>
<dbReference type="InterPro" id="IPR013096">
    <property type="entry name" value="Cupin_2"/>
</dbReference>
<dbReference type="Gene3D" id="2.60.120.10">
    <property type="entry name" value="Jelly Rolls"/>
    <property type="match status" value="1"/>
</dbReference>
<accession>I4B1J5</accession>
<dbReference type="HOGENOM" id="CLU_2072118_0_0_12"/>
<organism evidence="2 3">
    <name type="scientific">Turneriella parva (strain ATCC BAA-1111 / DSM 21527 / NCTC 11395 / H)</name>
    <name type="common">Leptospira parva</name>
    <dbReference type="NCBI Taxonomy" id="869212"/>
    <lineage>
        <taxon>Bacteria</taxon>
        <taxon>Pseudomonadati</taxon>
        <taxon>Spirochaetota</taxon>
        <taxon>Spirochaetia</taxon>
        <taxon>Leptospirales</taxon>
        <taxon>Leptospiraceae</taxon>
        <taxon>Turneriella</taxon>
    </lineage>
</organism>
<evidence type="ECO:0000259" key="1">
    <source>
        <dbReference type="Pfam" id="PF07883"/>
    </source>
</evidence>
<feature type="domain" description="Cupin type-2" evidence="1">
    <location>
        <begin position="41"/>
        <end position="103"/>
    </location>
</feature>
<keyword evidence="3" id="KW-1185">Reference proteome</keyword>
<reference evidence="2 3" key="1">
    <citation type="submission" date="2012-06" db="EMBL/GenBank/DDBJ databases">
        <title>The complete chromosome of genome of Turneriella parva DSM 21527.</title>
        <authorList>
            <consortium name="US DOE Joint Genome Institute (JGI-PGF)"/>
            <person name="Lucas S."/>
            <person name="Han J."/>
            <person name="Lapidus A."/>
            <person name="Bruce D."/>
            <person name="Goodwin L."/>
            <person name="Pitluck S."/>
            <person name="Peters L."/>
            <person name="Kyrpides N."/>
            <person name="Mavromatis K."/>
            <person name="Ivanova N."/>
            <person name="Mikhailova N."/>
            <person name="Chertkov O."/>
            <person name="Detter J.C."/>
            <person name="Tapia R."/>
            <person name="Han C."/>
            <person name="Land M."/>
            <person name="Hauser L."/>
            <person name="Markowitz V."/>
            <person name="Cheng J.-F."/>
            <person name="Hugenholtz P."/>
            <person name="Woyke T."/>
            <person name="Wu D."/>
            <person name="Gronow S."/>
            <person name="Wellnitz S."/>
            <person name="Brambilla E."/>
            <person name="Klenk H.-P."/>
            <person name="Eisen J.A."/>
        </authorList>
    </citation>
    <scope>NUCLEOTIDE SEQUENCE [LARGE SCALE GENOMIC DNA]</scope>
    <source>
        <strain evidence="3">ATCC BAA-1111 / DSM 21527 / NCTC 11395 / H</strain>
    </source>
</reference>
<protein>
    <submittedName>
        <fullName evidence="2">Cupin 2 conserved barrel domain protein</fullName>
    </submittedName>
</protein>
<dbReference type="KEGG" id="tpx:Turpa_0498"/>
<dbReference type="InterPro" id="IPR014710">
    <property type="entry name" value="RmlC-like_jellyroll"/>
</dbReference>
<dbReference type="OrthoDB" id="9799319at2"/>
<dbReference type="Pfam" id="PF07883">
    <property type="entry name" value="Cupin_2"/>
    <property type="match status" value="1"/>
</dbReference>
<evidence type="ECO:0000313" key="3">
    <source>
        <dbReference type="Proteomes" id="UP000006048"/>
    </source>
</evidence>
<sequence length="118" mass="13776">MAAQYYDIQDSRRIFGSEVELMKFLKSLLIKDYKIYEMQNEKGTIVPYHAHAHTETILVLEGVMRLIIEEDIVDIYPGQMVTIQPFAVHMAAFPQESGARFYLLYSERGKQKLFPQQD</sequence>
<name>I4B1J5_TURPD</name>
<gene>
    <name evidence="2" type="ordered locus">Turpa_0498</name>
</gene>
<dbReference type="Proteomes" id="UP000006048">
    <property type="component" value="Chromosome"/>
</dbReference>
<dbReference type="InterPro" id="IPR011051">
    <property type="entry name" value="RmlC_Cupin_sf"/>
</dbReference>
<dbReference type="SUPFAM" id="SSF51182">
    <property type="entry name" value="RmlC-like cupins"/>
    <property type="match status" value="1"/>
</dbReference>